<dbReference type="OrthoDB" id="239724at2157"/>
<comment type="caution">
    <text evidence="2">The sequence shown here is derived from an EMBL/GenBank/DDBJ whole genome shotgun (WGS) entry which is preliminary data.</text>
</comment>
<feature type="region of interest" description="Disordered" evidence="1">
    <location>
        <begin position="230"/>
        <end position="439"/>
    </location>
</feature>
<dbReference type="InterPro" id="IPR013783">
    <property type="entry name" value="Ig-like_fold"/>
</dbReference>
<feature type="compositionally biased region" description="Acidic residues" evidence="1">
    <location>
        <begin position="243"/>
        <end position="425"/>
    </location>
</feature>
<evidence type="ECO:0008006" key="4">
    <source>
        <dbReference type="Google" id="ProtNLM"/>
    </source>
</evidence>
<protein>
    <recommendedName>
        <fullName evidence="4">CARDB domain-containing protein</fullName>
    </recommendedName>
</protein>
<dbReference type="Proteomes" id="UP000304382">
    <property type="component" value="Unassembled WGS sequence"/>
</dbReference>
<evidence type="ECO:0000313" key="2">
    <source>
        <dbReference type="EMBL" id="GCF13893.1"/>
    </source>
</evidence>
<dbReference type="PANTHER" id="PTHR36489:SF2">
    <property type="entry name" value="APPLE DOMAIN-CONTAINING PROTEIN"/>
    <property type="match status" value="1"/>
</dbReference>
<accession>A0A4C2EMP8</accession>
<feature type="compositionally biased region" description="Low complexity" evidence="1">
    <location>
        <begin position="426"/>
        <end position="439"/>
    </location>
</feature>
<dbReference type="AlphaFoldDB" id="A0A4C2EMP8"/>
<proteinExistence type="predicted"/>
<dbReference type="EMBL" id="BIXZ01000002">
    <property type="protein sequence ID" value="GCF13893.1"/>
    <property type="molecule type" value="Genomic_DNA"/>
</dbReference>
<dbReference type="Gene3D" id="2.60.40.10">
    <property type="entry name" value="Immunoglobulins"/>
    <property type="match status" value="2"/>
</dbReference>
<gene>
    <name evidence="2" type="ORF">Harman_18280</name>
</gene>
<sequence>MIQTRTLAVFAALLVVGGLTAQVGAVPGVTAQQESPTEQAGNTGVTVASLTAPESVAPNSTADVAATVTNNENTTVTESVAFRFDGAVVDRTLVTLEPNETSVVQFSADTTDIEPGDYRHGVFTSDDGQVAAVTVSDSFTLESLDAPTNATAGDNITVDASVANPNDFNTTQTVEFRLGGQPLATESVTLDANESTDVTFTVDTTGVEPDTYVHSVFTRDDGAFGEITIESAVDTPEEPPANETEEPTEDETEEPPANETEEPTEDETEEPPANETEEPTEDETEEPPANDTEEPTEDETEEPPANDTEEPIEDETEEPPANDTEETTETTDEETEQSTESETEQSTEDETEQSTDEETEQSTEDETEQSTESETEQSTESETEQSTESETEQSTEDGTEDSTENSTDESTEDSIEDTEEDDETDATGNATEETATVEN</sequence>
<evidence type="ECO:0000313" key="3">
    <source>
        <dbReference type="Proteomes" id="UP000304382"/>
    </source>
</evidence>
<keyword evidence="3" id="KW-1185">Reference proteome</keyword>
<dbReference type="PANTHER" id="PTHR36489">
    <property type="entry name" value="PROTEIN-COUPLED RECEPTOR GPR1, PUTATIVE-RELATED"/>
    <property type="match status" value="1"/>
</dbReference>
<evidence type="ECO:0000256" key="1">
    <source>
        <dbReference type="SAM" id="MobiDB-lite"/>
    </source>
</evidence>
<organism evidence="2 3">
    <name type="scientific">Haloarcula mannanilytica</name>
    <dbReference type="NCBI Taxonomy" id="2509225"/>
    <lineage>
        <taxon>Archaea</taxon>
        <taxon>Methanobacteriati</taxon>
        <taxon>Methanobacteriota</taxon>
        <taxon>Stenosarchaea group</taxon>
        <taxon>Halobacteria</taxon>
        <taxon>Halobacteriales</taxon>
        <taxon>Haloarculaceae</taxon>
        <taxon>Haloarcula</taxon>
    </lineage>
</organism>
<dbReference type="RefSeq" id="WP_137683494.1">
    <property type="nucleotide sequence ID" value="NZ_BIXZ01000002.1"/>
</dbReference>
<reference evidence="2 3" key="1">
    <citation type="submission" date="2019-02" db="EMBL/GenBank/DDBJ databases">
        <title>Haloarcula mannanilyticum sp. nov., a mannan degrading haloarchaeon isolated from commercial salt.</title>
        <authorList>
            <person name="Enomoto S."/>
            <person name="Shimane Y."/>
            <person name="Kamekura M."/>
            <person name="Ito T."/>
            <person name="Moriya O."/>
            <person name="Ihara K."/>
            <person name="Takahashi-Ando N."/>
            <person name="Fukushima Y."/>
            <person name="Yoshida Y."/>
            <person name="Usama R."/>
            <person name="Takai K."/>
            <person name="Minegishi H."/>
        </authorList>
    </citation>
    <scope>NUCLEOTIDE SEQUENCE [LARGE SCALE GENOMIC DNA]</scope>
    <source>
        <strain evidence="2 3">MD130-1</strain>
    </source>
</reference>
<name>A0A4C2EMP8_9EURY</name>